<sequence length="887" mass="98660">MNDYDLYGIKIAMNDGLMVFVDNLNAAWYTVPVFLNTQIICIIHFNETTCNFVYSVVVPISNISSFVYNCIDLQGRNVIGLFESNATCSFYLSNEKIVSNYSTQDNFIISINGDNTAIYGFADDFLFYYELNSTFQLTVWPNSLNISPRAADIGANIDYAVVVGYCQLAPAYASDCGFIVSLKRSLSCPNSTNAFSMINSNQFAYSDPRINQYLTNSRDYSAQTVMSVSISWRTRRVLIGVQSFNMVLLYSLDDPKRPIGTRQNGIGLMGFGKTVAWLDDQGEKALILANSYTYSTYQWISSFVHIYDIQSDGFSDSTQPIFIYPNSQQILFRWMRPQFIRFVCSSSGNLAILDDLGIPAIIYSAPSGTYPNTNSIYFTSNTVPCIRGTYRNYTGIELCMPCSNDTYAYSNSCSPCTLSDSFCPYGAVEEISYSTFESIEQDQDYPESPENTVFDDILMQNIFSFNTQSGHCVLVSPITWVLLVIGFGVILAGGIFIHEAFFPGIHITRDGTKQILKKLDLIGEGELWIGGLASAAVIVIVISAYSFSNQYLHQYPIEQVTSDSSFACDVTLRNAKFSTTMQMTSSSSNSTKQNQVIFNMLNSQSITLNVDLIQTAFICNDSLIVQRVVGSKLTLLPISACETSHNGSILSLAIALPTQEVGIQLTLPGSRTVGAIRLGLSGPSMISTDKRSTLLELNFSSAFVSSSSDEVLAPSTSFVIGLTAIVNQTDPLNSDDWPTFSAIWSSSFDVITDELFTVENRYTFFQRTQTNISITIQKSIFYVNNKQEPIARQTEIIFHNLLFTIVVLELFCLVFLINKLLILPLYHSISSLLHYLLKKNRVGANENKLSMAIVEKFNRPIIRKSIPSIKPRHRCSTISVSSSATSQ</sequence>
<evidence type="ECO:0000256" key="1">
    <source>
        <dbReference type="SAM" id="Phobius"/>
    </source>
</evidence>
<dbReference type="EMBL" id="CAJNYV010001280">
    <property type="protein sequence ID" value="CAF3413428.1"/>
    <property type="molecule type" value="Genomic_DNA"/>
</dbReference>
<gene>
    <name evidence="2" type="ORF">KIK155_LOCUS9247</name>
    <name evidence="3" type="ORF">TOA249_LOCUS26492</name>
</gene>
<keyword evidence="1" id="KW-0812">Transmembrane</keyword>
<comment type="caution">
    <text evidence="3">The sequence shown here is derived from an EMBL/GenBank/DDBJ whole genome shotgun (WGS) entry which is preliminary data.</text>
</comment>
<evidence type="ECO:0000313" key="3">
    <source>
        <dbReference type="EMBL" id="CAF4846059.1"/>
    </source>
</evidence>
<dbReference type="AlphaFoldDB" id="A0A821RS53"/>
<feature type="transmembrane region" description="Helical" evidence="1">
    <location>
        <begin position="796"/>
        <end position="817"/>
    </location>
</feature>
<reference evidence="3" key="1">
    <citation type="submission" date="2021-02" db="EMBL/GenBank/DDBJ databases">
        <authorList>
            <person name="Nowell W R."/>
        </authorList>
    </citation>
    <scope>NUCLEOTIDE SEQUENCE</scope>
</reference>
<keyword evidence="1" id="KW-0472">Membrane</keyword>
<feature type="transmembrane region" description="Helical" evidence="1">
    <location>
        <begin position="480"/>
        <end position="506"/>
    </location>
</feature>
<accession>A0A821RS53</accession>
<keyword evidence="1" id="KW-1133">Transmembrane helix</keyword>
<evidence type="ECO:0000313" key="4">
    <source>
        <dbReference type="Proteomes" id="UP000663838"/>
    </source>
</evidence>
<name>A0A821RS53_9BILA</name>
<evidence type="ECO:0000313" key="2">
    <source>
        <dbReference type="EMBL" id="CAF3413428.1"/>
    </source>
</evidence>
<organism evidence="3 4">
    <name type="scientific">Rotaria socialis</name>
    <dbReference type="NCBI Taxonomy" id="392032"/>
    <lineage>
        <taxon>Eukaryota</taxon>
        <taxon>Metazoa</taxon>
        <taxon>Spiralia</taxon>
        <taxon>Gnathifera</taxon>
        <taxon>Rotifera</taxon>
        <taxon>Eurotatoria</taxon>
        <taxon>Bdelloidea</taxon>
        <taxon>Philodinida</taxon>
        <taxon>Philodinidae</taxon>
        <taxon>Rotaria</taxon>
    </lineage>
</organism>
<proteinExistence type="predicted"/>
<protein>
    <submittedName>
        <fullName evidence="3">Uncharacterized protein</fullName>
    </submittedName>
</protein>
<dbReference type="EMBL" id="CAJOBS010003118">
    <property type="protein sequence ID" value="CAF4846059.1"/>
    <property type="molecule type" value="Genomic_DNA"/>
</dbReference>
<dbReference type="Proteomes" id="UP000663865">
    <property type="component" value="Unassembled WGS sequence"/>
</dbReference>
<feature type="transmembrane region" description="Helical" evidence="1">
    <location>
        <begin position="527"/>
        <end position="547"/>
    </location>
</feature>
<dbReference type="Proteomes" id="UP000663838">
    <property type="component" value="Unassembled WGS sequence"/>
</dbReference>